<dbReference type="InterPro" id="IPR001910">
    <property type="entry name" value="Inosine/uridine_hydrolase_dom"/>
</dbReference>
<dbReference type="EMBL" id="FWXV01000002">
    <property type="protein sequence ID" value="SMC99371.1"/>
    <property type="molecule type" value="Genomic_DNA"/>
</dbReference>
<keyword evidence="2" id="KW-0326">Glycosidase</keyword>
<dbReference type="Pfam" id="PF01156">
    <property type="entry name" value="IU_nuc_hydro"/>
    <property type="match status" value="1"/>
</dbReference>
<keyword evidence="5" id="KW-1185">Reference proteome</keyword>
<evidence type="ECO:0000259" key="3">
    <source>
        <dbReference type="Pfam" id="PF01156"/>
    </source>
</evidence>
<dbReference type="OrthoDB" id="9797882at2"/>
<organism evidence="4 5">
    <name type="scientific">Kibdelosporangium aridum</name>
    <dbReference type="NCBI Taxonomy" id="2030"/>
    <lineage>
        <taxon>Bacteria</taxon>
        <taxon>Bacillati</taxon>
        <taxon>Actinomycetota</taxon>
        <taxon>Actinomycetes</taxon>
        <taxon>Pseudonocardiales</taxon>
        <taxon>Pseudonocardiaceae</taxon>
        <taxon>Kibdelosporangium</taxon>
    </lineage>
</organism>
<dbReference type="Gene3D" id="3.90.245.10">
    <property type="entry name" value="Ribonucleoside hydrolase-like"/>
    <property type="match status" value="1"/>
</dbReference>
<dbReference type="InterPro" id="IPR023186">
    <property type="entry name" value="IUNH"/>
</dbReference>
<proteinExistence type="predicted"/>
<keyword evidence="1 4" id="KW-0378">Hydrolase</keyword>
<evidence type="ECO:0000313" key="5">
    <source>
        <dbReference type="Proteomes" id="UP000192674"/>
    </source>
</evidence>
<reference evidence="4 5" key="1">
    <citation type="submission" date="2017-04" db="EMBL/GenBank/DDBJ databases">
        <authorList>
            <person name="Afonso C.L."/>
            <person name="Miller P.J."/>
            <person name="Scott M.A."/>
            <person name="Spackman E."/>
            <person name="Goraichik I."/>
            <person name="Dimitrov K.M."/>
            <person name="Suarez D.L."/>
            <person name="Swayne D.E."/>
        </authorList>
    </citation>
    <scope>NUCLEOTIDE SEQUENCE [LARGE SCALE GENOMIC DNA]</scope>
    <source>
        <strain evidence="4 5">DSM 43828</strain>
    </source>
</reference>
<dbReference type="GO" id="GO:0005829">
    <property type="term" value="C:cytosol"/>
    <property type="evidence" value="ECO:0007669"/>
    <property type="project" value="TreeGrafter"/>
</dbReference>
<protein>
    <submittedName>
        <fullName evidence="4">Pyrimidine-specific ribonucleoside hydrolase</fullName>
    </submittedName>
</protein>
<name>A0A1W2DPI0_KIBAR</name>
<accession>A0A1W2DPI0</accession>
<feature type="domain" description="Inosine/uridine-preferring nucleoside hydrolase" evidence="3">
    <location>
        <begin position="4"/>
        <end position="300"/>
    </location>
</feature>
<evidence type="ECO:0000313" key="4">
    <source>
        <dbReference type="EMBL" id="SMC99371.1"/>
    </source>
</evidence>
<dbReference type="AlphaFoldDB" id="A0A1W2DPI0"/>
<gene>
    <name evidence="4" type="ORF">SAMN05661093_03671</name>
</gene>
<dbReference type="GO" id="GO:0008477">
    <property type="term" value="F:purine nucleosidase activity"/>
    <property type="evidence" value="ECO:0007669"/>
    <property type="project" value="TreeGrafter"/>
</dbReference>
<evidence type="ECO:0000256" key="2">
    <source>
        <dbReference type="ARBA" id="ARBA00023295"/>
    </source>
</evidence>
<dbReference type="RefSeq" id="WP_084427704.1">
    <property type="nucleotide sequence ID" value="NZ_FWXV01000002.1"/>
</dbReference>
<dbReference type="Proteomes" id="UP000192674">
    <property type="component" value="Unassembled WGS sequence"/>
</dbReference>
<dbReference type="PANTHER" id="PTHR12304:SF4">
    <property type="entry name" value="URIDINE NUCLEOSIDASE"/>
    <property type="match status" value="1"/>
</dbReference>
<dbReference type="PANTHER" id="PTHR12304">
    <property type="entry name" value="INOSINE-URIDINE PREFERRING NUCLEOSIDE HYDROLASE"/>
    <property type="match status" value="1"/>
</dbReference>
<sequence>MRRLIIDTDPGVDDAFAIALAARHPDVDLLGVTTVAGNIGIEHTTRNALNILSLCGREDVPVAVGADKALCRPPRTDDAHGNDGLGGHGYNIGTSSASVDPRDAVTFMVDQLSAATEPVTIVPIGPLTNIALLLAAHPGIKSKIDRLVIMGGGISGGNITSTAEFNVWVDPEAARRVLVVEDVPVTLVPLDITMKCAVGDEWLSAVSSANAVGRELAAMTPHYREFYRQEVGRDDFIMHDAIAVAEAIRPGILKTTPLELEIDCTDGPGSGATFADLRNGLKPPAHRLVDVALDADVDELRAFVRDELTSRY</sequence>
<dbReference type="SUPFAM" id="SSF53590">
    <property type="entry name" value="Nucleoside hydrolase"/>
    <property type="match status" value="1"/>
</dbReference>
<evidence type="ECO:0000256" key="1">
    <source>
        <dbReference type="ARBA" id="ARBA00022801"/>
    </source>
</evidence>
<dbReference type="InterPro" id="IPR036452">
    <property type="entry name" value="Ribo_hydro-like"/>
</dbReference>
<dbReference type="GO" id="GO:0006152">
    <property type="term" value="P:purine nucleoside catabolic process"/>
    <property type="evidence" value="ECO:0007669"/>
    <property type="project" value="TreeGrafter"/>
</dbReference>